<evidence type="ECO:0000256" key="2">
    <source>
        <dbReference type="SAM" id="MobiDB-lite"/>
    </source>
</evidence>
<feature type="compositionally biased region" description="Basic residues" evidence="2">
    <location>
        <begin position="294"/>
        <end position="308"/>
    </location>
</feature>
<accession>A0AA88YKB9</accession>
<comment type="caution">
    <text evidence="3">The sequence shown here is derived from an EMBL/GenBank/DDBJ whole genome shotgun (WGS) entry which is preliminary data.</text>
</comment>
<dbReference type="AlphaFoldDB" id="A0AA88YKB9"/>
<feature type="compositionally biased region" description="Polar residues" evidence="2">
    <location>
        <begin position="266"/>
        <end position="292"/>
    </location>
</feature>
<proteinExistence type="predicted"/>
<evidence type="ECO:0008006" key="5">
    <source>
        <dbReference type="Google" id="ProtNLM"/>
    </source>
</evidence>
<evidence type="ECO:0000313" key="4">
    <source>
        <dbReference type="Proteomes" id="UP001186944"/>
    </source>
</evidence>
<keyword evidence="4" id="KW-1185">Reference proteome</keyword>
<evidence type="ECO:0000256" key="1">
    <source>
        <dbReference type="SAM" id="Coils"/>
    </source>
</evidence>
<feature type="coiled-coil region" evidence="1">
    <location>
        <begin position="131"/>
        <end position="172"/>
    </location>
</feature>
<reference evidence="3" key="1">
    <citation type="submission" date="2019-08" db="EMBL/GenBank/DDBJ databases">
        <title>The improved chromosome-level genome for the pearl oyster Pinctada fucata martensii using PacBio sequencing and Hi-C.</title>
        <authorList>
            <person name="Zheng Z."/>
        </authorList>
    </citation>
    <scope>NUCLEOTIDE SEQUENCE</scope>
    <source>
        <strain evidence="3">ZZ-2019</strain>
        <tissue evidence="3">Adductor muscle</tissue>
    </source>
</reference>
<protein>
    <recommendedName>
        <fullName evidence="5">CCHC-type domain-containing protein</fullName>
    </recommendedName>
</protein>
<feature type="region of interest" description="Disordered" evidence="2">
    <location>
        <begin position="266"/>
        <end position="308"/>
    </location>
</feature>
<organism evidence="3 4">
    <name type="scientific">Pinctada imbricata</name>
    <name type="common">Atlantic pearl-oyster</name>
    <name type="synonym">Pinctada martensii</name>
    <dbReference type="NCBI Taxonomy" id="66713"/>
    <lineage>
        <taxon>Eukaryota</taxon>
        <taxon>Metazoa</taxon>
        <taxon>Spiralia</taxon>
        <taxon>Lophotrochozoa</taxon>
        <taxon>Mollusca</taxon>
        <taxon>Bivalvia</taxon>
        <taxon>Autobranchia</taxon>
        <taxon>Pteriomorphia</taxon>
        <taxon>Pterioida</taxon>
        <taxon>Pterioidea</taxon>
        <taxon>Pteriidae</taxon>
        <taxon>Pinctada</taxon>
    </lineage>
</organism>
<feature type="coiled-coil region" evidence="1">
    <location>
        <begin position="219"/>
        <end position="262"/>
    </location>
</feature>
<gene>
    <name evidence="3" type="ORF">FSP39_023915</name>
</gene>
<dbReference type="Proteomes" id="UP001186944">
    <property type="component" value="Unassembled WGS sequence"/>
</dbReference>
<evidence type="ECO:0000313" key="3">
    <source>
        <dbReference type="EMBL" id="KAK3106624.1"/>
    </source>
</evidence>
<sequence>MEYNLRPQWRQWTYVTCQHPACGRCGLSHACDNCYAVNRQCFKCHNYGHYGRMCRTLLPTRKSMNIRTSKEKSSKKKVRDSLRLSSYLDRKRIMRELPFSSLRFGSFRETVQNNNILKEELLNVKEKLVKSSALKQELQCALERERILEQKLSATENRNTELSVRLQSISQEKVQTQITETSKLTAEIADLRKQLEDKHKHCDYVLQYLCDTEASYERKLKEEKEISELQRQCHAKVEQNMVKKYEDLKASLERDIEILRQHRMNQNEPQGLPNGSNMYQTNQCHLSHTNPFRNHSRSSRNYRGRGRY</sequence>
<dbReference type="EMBL" id="VSWD01000003">
    <property type="protein sequence ID" value="KAK3106624.1"/>
    <property type="molecule type" value="Genomic_DNA"/>
</dbReference>
<name>A0AA88YKB9_PINIB</name>
<keyword evidence="1" id="KW-0175">Coiled coil</keyword>